<dbReference type="InterPro" id="IPR010090">
    <property type="entry name" value="Phage_tape_meas"/>
</dbReference>
<dbReference type="EMBL" id="VLNR01000187">
    <property type="protein sequence ID" value="TSE02247.1"/>
    <property type="molecule type" value="Genomic_DNA"/>
</dbReference>
<reference evidence="2 3" key="1">
    <citation type="submission" date="2019-07" db="EMBL/GenBank/DDBJ databases">
        <title>The draft genome sequence of Aquimarina algiphila M91.</title>
        <authorList>
            <person name="Meng X."/>
        </authorList>
    </citation>
    <scope>NUCLEOTIDE SEQUENCE [LARGE SCALE GENOMIC DNA]</scope>
    <source>
        <strain evidence="2 3">M91</strain>
    </source>
</reference>
<dbReference type="AlphaFoldDB" id="A0A554VA10"/>
<gene>
    <name evidence="2" type="ORF">FOF46_31035</name>
</gene>
<evidence type="ECO:0000313" key="3">
    <source>
        <dbReference type="Proteomes" id="UP000318833"/>
    </source>
</evidence>
<dbReference type="Proteomes" id="UP000318833">
    <property type="component" value="Unassembled WGS sequence"/>
</dbReference>
<sequence length="292" mass="32236">MVGEHAHEVRLHAQTISEVFDQDYKKTLETANVLVKKFKISWGAALDTIEEGLIEGGAANEEYLESLNEYAPFLADAGYSVGEFKNIIATGYDLGVFKDKLPDALKEFHLAMTDQTDTTRDALDNAFGITFTDKLFKGIEKGTITTKKALQEIIKESKKYGLSVQQQQQLTSGLFKGAGEDAGGALKIFEAINKALEDQTIVLTPLQQMLKETADAHRELAIAKDEALRSDDYVAFAGEMDLVWTKIQTIFYNALGGIRGAFTDSNEFIAKQIVLFLATTKAMPNIVSSNFR</sequence>
<name>A0A554VA10_9FLAO</name>
<comment type="caution">
    <text evidence="2">The sequence shown here is derived from an EMBL/GenBank/DDBJ whole genome shotgun (WGS) entry which is preliminary data.</text>
</comment>
<protein>
    <recommendedName>
        <fullName evidence="1">Phage tail tape measure protein domain-containing protein</fullName>
    </recommendedName>
</protein>
<organism evidence="2 3">
    <name type="scientific">Aquimarina algiphila</name>
    <dbReference type="NCBI Taxonomy" id="2047982"/>
    <lineage>
        <taxon>Bacteria</taxon>
        <taxon>Pseudomonadati</taxon>
        <taxon>Bacteroidota</taxon>
        <taxon>Flavobacteriia</taxon>
        <taxon>Flavobacteriales</taxon>
        <taxon>Flavobacteriaceae</taxon>
        <taxon>Aquimarina</taxon>
    </lineage>
</organism>
<feature type="domain" description="Phage tail tape measure protein" evidence="1">
    <location>
        <begin position="14"/>
        <end position="175"/>
    </location>
</feature>
<proteinExistence type="predicted"/>
<evidence type="ECO:0000313" key="2">
    <source>
        <dbReference type="EMBL" id="TSE02247.1"/>
    </source>
</evidence>
<accession>A0A554VA10</accession>
<dbReference type="Pfam" id="PF10145">
    <property type="entry name" value="PhageMin_Tail"/>
    <property type="match status" value="1"/>
</dbReference>
<keyword evidence="3" id="KW-1185">Reference proteome</keyword>
<feature type="non-terminal residue" evidence="2">
    <location>
        <position position="292"/>
    </location>
</feature>
<evidence type="ECO:0000259" key="1">
    <source>
        <dbReference type="Pfam" id="PF10145"/>
    </source>
</evidence>